<feature type="domain" description="HD-GYP" evidence="2">
    <location>
        <begin position="12"/>
        <end position="207"/>
    </location>
</feature>
<dbReference type="EMBL" id="QXIS01000001">
    <property type="protein sequence ID" value="RIE06911.1"/>
    <property type="molecule type" value="Genomic_DNA"/>
</dbReference>
<dbReference type="SMART" id="SM00471">
    <property type="entry name" value="HDc"/>
    <property type="match status" value="1"/>
</dbReference>
<dbReference type="InterPro" id="IPR037522">
    <property type="entry name" value="HD_GYP_dom"/>
</dbReference>
<protein>
    <submittedName>
        <fullName evidence="3">HD-GYP domain-containing protein</fullName>
    </submittedName>
</protein>
<dbReference type="PANTHER" id="PTHR43155:SF2">
    <property type="entry name" value="CYCLIC DI-GMP PHOSPHODIESTERASE PA4108"/>
    <property type="match status" value="1"/>
</dbReference>
<accession>A0A398D5Z4</accession>
<dbReference type="InterPro" id="IPR006675">
    <property type="entry name" value="HDIG_dom"/>
</dbReference>
<dbReference type="OrthoDB" id="9798833at2"/>
<dbReference type="PANTHER" id="PTHR43155">
    <property type="entry name" value="CYCLIC DI-GMP PHOSPHODIESTERASE PA4108-RELATED"/>
    <property type="match status" value="1"/>
</dbReference>
<evidence type="ECO:0000259" key="1">
    <source>
        <dbReference type="PROSITE" id="PS51831"/>
    </source>
</evidence>
<dbReference type="PROSITE" id="PS51832">
    <property type="entry name" value="HD_GYP"/>
    <property type="match status" value="1"/>
</dbReference>
<dbReference type="CDD" id="cd00077">
    <property type="entry name" value="HDc"/>
    <property type="match status" value="1"/>
</dbReference>
<reference evidence="3 4" key="1">
    <citation type="submission" date="2018-09" db="EMBL/GenBank/DDBJ databases">
        <title>Discovery and Ecogenomic Context for Candidatus Cryosericales, a Global Caldiserica Order Active in Thawing Permafrost.</title>
        <authorList>
            <person name="Martinez M.A."/>
            <person name="Woodcroft B.J."/>
            <person name="Ignacio Espinoza J.C."/>
            <person name="Zayed A."/>
            <person name="Singleton C.M."/>
            <person name="Boyd J."/>
            <person name="Li Y.-F."/>
            <person name="Purvine S."/>
            <person name="Maughan H."/>
            <person name="Hodgkins S.B."/>
            <person name="Anderson D."/>
            <person name="Sederholm M."/>
            <person name="Temperton B."/>
            <person name="Saleska S.R."/>
            <person name="Tyson G.W."/>
            <person name="Rich V.I."/>
        </authorList>
    </citation>
    <scope>NUCLEOTIDE SEQUENCE [LARGE SCALE GENOMIC DNA]</scope>
    <source>
        <strain evidence="3 4">SMC7</strain>
    </source>
</reference>
<dbReference type="SUPFAM" id="SSF109604">
    <property type="entry name" value="HD-domain/PDEase-like"/>
    <property type="match status" value="1"/>
</dbReference>
<feature type="domain" description="HD" evidence="1">
    <location>
        <begin position="34"/>
        <end position="156"/>
    </location>
</feature>
<comment type="caution">
    <text evidence="3">The sequence shown here is derived from an EMBL/GenBank/DDBJ whole genome shotgun (WGS) entry which is preliminary data.</text>
</comment>
<name>A0A398D5Z4_9BACT</name>
<evidence type="ECO:0000313" key="4">
    <source>
        <dbReference type="Proteomes" id="UP000266328"/>
    </source>
</evidence>
<keyword evidence="4" id="KW-1185">Reference proteome</keyword>
<dbReference type="Pfam" id="PF13487">
    <property type="entry name" value="HD_5"/>
    <property type="match status" value="1"/>
</dbReference>
<dbReference type="Proteomes" id="UP000266328">
    <property type="component" value="Unassembled WGS sequence"/>
</dbReference>
<dbReference type="PROSITE" id="PS51831">
    <property type="entry name" value="HD"/>
    <property type="match status" value="1"/>
</dbReference>
<evidence type="ECO:0000313" key="3">
    <source>
        <dbReference type="EMBL" id="RIE06911.1"/>
    </source>
</evidence>
<dbReference type="InterPro" id="IPR006674">
    <property type="entry name" value="HD_domain"/>
</dbReference>
<organism evidence="3 4">
    <name type="scientific">Candidatus Cryosericum terrychapinii</name>
    <dbReference type="NCBI Taxonomy" id="2290919"/>
    <lineage>
        <taxon>Bacteria</taxon>
        <taxon>Pseudomonadati</taxon>
        <taxon>Caldisericota/Cryosericota group</taxon>
        <taxon>Candidatus Cryosericota</taxon>
        <taxon>Candidatus Cryosericia</taxon>
        <taxon>Candidatus Cryosericales</taxon>
        <taxon>Candidatus Cryosericaceae</taxon>
        <taxon>Candidatus Cryosericum</taxon>
    </lineage>
</organism>
<dbReference type="NCBIfam" id="TIGR00277">
    <property type="entry name" value="HDIG"/>
    <property type="match status" value="1"/>
</dbReference>
<dbReference type="AlphaFoldDB" id="A0A398D5Z4"/>
<dbReference type="Gene3D" id="1.10.3210.10">
    <property type="entry name" value="Hypothetical protein af1432"/>
    <property type="match status" value="1"/>
</dbReference>
<proteinExistence type="predicted"/>
<dbReference type="RefSeq" id="WP_119088343.1">
    <property type="nucleotide sequence ID" value="NZ_QXIS01000001.1"/>
</dbReference>
<gene>
    <name evidence="3" type="ORF">SMC7_00025</name>
</gene>
<evidence type="ECO:0000259" key="2">
    <source>
        <dbReference type="PROSITE" id="PS51832"/>
    </source>
</evidence>
<dbReference type="InterPro" id="IPR003607">
    <property type="entry name" value="HD/PDEase_dom"/>
</dbReference>
<sequence length="211" mass="22708">MSPELLLEQTLSGGMREGVVGALLEVLERTDNFTLTHSYRVAQLAVPMGVALHLSEDNLETLRVAALLHDLGKAFIPAQILLKQDFLTEEEFAIMRKHAEYGSAVIGRVPGFSDVCDIIESHHERYDGAGYPHGTAGTAIPLGGRILAVADSFDAMVTARVYRHGAQPDMAAAEVARCAGSQFDPVVVEAFLATTHFSGAHHGEKSTAQRT</sequence>